<name>F9F7J8_FUSOF</name>
<reference evidence="1" key="1">
    <citation type="journal article" date="2012" name="Mol. Plant Microbe Interact.">
        <title>A highly conserved effector in Fusarium oxysporum is required for full virulence on Arabidopsis.</title>
        <authorList>
            <person name="Thatcher L.F."/>
            <person name="Gardiner D.M."/>
            <person name="Kazan K."/>
            <person name="Manners J."/>
        </authorList>
    </citation>
    <scope>NUCLEOTIDE SEQUENCE [LARGE SCALE GENOMIC DNA]</scope>
    <source>
        <strain evidence="1">Fo5176</strain>
    </source>
</reference>
<dbReference type="AlphaFoldDB" id="F9F7J8"/>
<protein>
    <submittedName>
        <fullName evidence="1">Uncharacterized protein</fullName>
    </submittedName>
</protein>
<dbReference type="EMBL" id="AFQF01000735">
    <property type="protein sequence ID" value="EGU87108.1"/>
    <property type="molecule type" value="Genomic_DNA"/>
</dbReference>
<gene>
    <name evidence="1" type="ORF">FOXB_02373</name>
</gene>
<evidence type="ECO:0000313" key="1">
    <source>
        <dbReference type="EMBL" id="EGU87108.1"/>
    </source>
</evidence>
<comment type="caution">
    <text evidence="1">The sequence shown here is derived from an EMBL/GenBank/DDBJ whole genome shotgun (WGS) entry which is preliminary data.</text>
</comment>
<proteinExistence type="predicted"/>
<organism evidence="1">
    <name type="scientific">Fusarium oxysporum (strain Fo5176)</name>
    <name type="common">Fusarium vascular wilt</name>
    <dbReference type="NCBI Taxonomy" id="660025"/>
    <lineage>
        <taxon>Eukaryota</taxon>
        <taxon>Fungi</taxon>
        <taxon>Dikarya</taxon>
        <taxon>Ascomycota</taxon>
        <taxon>Pezizomycotina</taxon>
        <taxon>Sordariomycetes</taxon>
        <taxon>Hypocreomycetidae</taxon>
        <taxon>Hypocreales</taxon>
        <taxon>Nectriaceae</taxon>
        <taxon>Fusarium</taxon>
        <taxon>Fusarium oxysporum species complex</taxon>
    </lineage>
</organism>
<sequence length="30" mass="3421">MTLANDSMAWAGRYPGRLHNDVLNKTYHST</sequence>
<accession>F9F7J8</accession>